<dbReference type="InterPro" id="IPR050472">
    <property type="entry name" value="Anth_synth/Amidotransfase"/>
</dbReference>
<dbReference type="Gene3D" id="3.40.50.880">
    <property type="match status" value="1"/>
</dbReference>
<dbReference type="Pfam" id="PF00117">
    <property type="entry name" value="GATase"/>
    <property type="match status" value="1"/>
</dbReference>
<dbReference type="PROSITE" id="PS51273">
    <property type="entry name" value="GATASE_TYPE_1"/>
    <property type="match status" value="1"/>
</dbReference>
<dbReference type="InterPro" id="IPR029062">
    <property type="entry name" value="Class_I_gatase-like"/>
</dbReference>
<evidence type="ECO:0000313" key="4">
    <source>
        <dbReference type="Proteomes" id="UP000736856"/>
    </source>
</evidence>
<dbReference type="GO" id="GO:0004049">
    <property type="term" value="F:anthranilate synthase activity"/>
    <property type="evidence" value="ECO:0007669"/>
    <property type="project" value="TreeGrafter"/>
</dbReference>
<dbReference type="PANTHER" id="PTHR43418">
    <property type="entry name" value="MULTIFUNCTIONAL TRYPTOPHAN BIOSYNTHESIS PROTEIN-RELATED"/>
    <property type="match status" value="1"/>
</dbReference>
<comment type="caution">
    <text evidence="3">The sequence shown here is derived from an EMBL/GenBank/DDBJ whole genome shotgun (WGS) entry which is preliminary data.</text>
</comment>
<gene>
    <name evidence="3" type="ORF">EU981_00370</name>
</gene>
<dbReference type="SUPFAM" id="SSF52317">
    <property type="entry name" value="Class I glutamine amidotransferase-like"/>
    <property type="match status" value="1"/>
</dbReference>
<dbReference type="NCBIfam" id="TIGR00566">
    <property type="entry name" value="trpG_papA"/>
    <property type="match status" value="1"/>
</dbReference>
<sequence length="203" mass="22723">MKILIVDYEDSFVYILADYFIQTGSHIMVTRSSEALKMLDKFSPDLVVLSPGPGYPNHFNCQEMIQVLRQCHLPIFGVCLGMQALAEAYGAQLRRLPQPYHGKSSCIYTTKPSIVFSGLETNITVGRYHSIYVDPLTVPKELIVTAKSDDGIIMGIEHISEPIAAVQFHPESIMSSHNNSGIKMIRNVVEILAMRTRNSIENH</sequence>
<proteinExistence type="predicted"/>
<dbReference type="Proteomes" id="UP000736856">
    <property type="component" value="Unassembled WGS sequence"/>
</dbReference>
<evidence type="ECO:0000256" key="1">
    <source>
        <dbReference type="ARBA" id="ARBA00022962"/>
    </source>
</evidence>
<dbReference type="InterPro" id="IPR006221">
    <property type="entry name" value="TrpG/PapA_dom"/>
</dbReference>
<name>A0A937AB87_9HYPH</name>
<protein>
    <submittedName>
        <fullName evidence="3">Anthranilate synthase component I</fullName>
    </submittedName>
</protein>
<reference evidence="3" key="1">
    <citation type="submission" date="2019-02" db="EMBL/GenBank/DDBJ databases">
        <title>A novel Candidatus Liberibacter species associated with the New Zealand native fuchsia psyllid, Ctenarytaina fuchsiae.</title>
        <authorList>
            <person name="Thompson S.M."/>
            <person name="Jorgensen N."/>
            <person name="David C."/>
            <person name="Bulman S.R."/>
            <person name="Smith G.R."/>
        </authorList>
    </citation>
    <scope>NUCLEOTIDE SEQUENCE</scope>
    <source>
        <strain evidence="3">Oxford</strain>
    </source>
</reference>
<dbReference type="InterPro" id="IPR017926">
    <property type="entry name" value="GATASE"/>
</dbReference>
<dbReference type="PANTHER" id="PTHR43418:SF4">
    <property type="entry name" value="MULTIFUNCTIONAL TRYPTOPHAN BIOSYNTHESIS PROTEIN"/>
    <property type="match status" value="1"/>
</dbReference>
<keyword evidence="1" id="KW-0315">Glutamine amidotransferase</keyword>
<feature type="domain" description="Glutamine amidotransferase" evidence="2">
    <location>
        <begin position="4"/>
        <end position="182"/>
    </location>
</feature>
<dbReference type="PRINTS" id="PR00096">
    <property type="entry name" value="GATASE"/>
</dbReference>
<dbReference type="PRINTS" id="PR00099">
    <property type="entry name" value="CPSGATASE"/>
</dbReference>
<dbReference type="GO" id="GO:0000162">
    <property type="term" value="P:L-tryptophan biosynthetic process"/>
    <property type="evidence" value="ECO:0007669"/>
    <property type="project" value="TreeGrafter"/>
</dbReference>
<evidence type="ECO:0000313" key="3">
    <source>
        <dbReference type="EMBL" id="MBL0848550.1"/>
    </source>
</evidence>
<dbReference type="EMBL" id="SEOL01000001">
    <property type="protein sequence ID" value="MBL0848550.1"/>
    <property type="molecule type" value="Genomic_DNA"/>
</dbReference>
<organism evidence="3 4">
    <name type="scientific">Candidatus Liberibacter ctenarytainae</name>
    <dbReference type="NCBI Taxonomy" id="2020335"/>
    <lineage>
        <taxon>Bacteria</taxon>
        <taxon>Pseudomonadati</taxon>
        <taxon>Pseudomonadota</taxon>
        <taxon>Alphaproteobacteria</taxon>
        <taxon>Hyphomicrobiales</taxon>
        <taxon>Rhizobiaceae</taxon>
        <taxon>Liberibacter</taxon>
    </lineage>
</organism>
<dbReference type="AlphaFoldDB" id="A0A937AB87"/>
<dbReference type="CDD" id="cd01743">
    <property type="entry name" value="GATase1_Anthranilate_Synthase"/>
    <property type="match status" value="1"/>
</dbReference>
<accession>A0A937AB87</accession>
<dbReference type="PRINTS" id="PR00097">
    <property type="entry name" value="ANTSNTHASEII"/>
</dbReference>
<dbReference type="GO" id="GO:0005829">
    <property type="term" value="C:cytosol"/>
    <property type="evidence" value="ECO:0007669"/>
    <property type="project" value="TreeGrafter"/>
</dbReference>
<evidence type="ECO:0000259" key="2">
    <source>
        <dbReference type="Pfam" id="PF00117"/>
    </source>
</evidence>